<keyword evidence="2" id="KW-0479">Metal-binding</keyword>
<dbReference type="Pfam" id="PF01557">
    <property type="entry name" value="FAA_hydrolase"/>
    <property type="match status" value="1"/>
</dbReference>
<dbReference type="GO" id="GO:0016787">
    <property type="term" value="F:hydrolase activity"/>
    <property type="evidence" value="ECO:0007669"/>
    <property type="project" value="UniProtKB-KW"/>
</dbReference>
<dbReference type="PANTHER" id="PTHR42796:SF4">
    <property type="entry name" value="FUMARYLACETOACETATE HYDROLASE DOMAIN-CONTAINING PROTEIN 2A"/>
    <property type="match status" value="1"/>
</dbReference>
<dbReference type="PANTHER" id="PTHR42796">
    <property type="entry name" value="FUMARYLACETOACETATE HYDROLASE DOMAIN-CONTAINING PROTEIN 2A-RELATED"/>
    <property type="match status" value="1"/>
</dbReference>
<accession>A0A328HM32</accession>
<organism evidence="5 6">
    <name type="scientific">Arthrobacter globiformis</name>
    <dbReference type="NCBI Taxonomy" id="1665"/>
    <lineage>
        <taxon>Bacteria</taxon>
        <taxon>Bacillati</taxon>
        <taxon>Actinomycetota</taxon>
        <taxon>Actinomycetes</taxon>
        <taxon>Micrococcales</taxon>
        <taxon>Micrococcaceae</taxon>
        <taxon>Arthrobacter</taxon>
    </lineage>
</organism>
<dbReference type="GO" id="GO:0046872">
    <property type="term" value="F:metal ion binding"/>
    <property type="evidence" value="ECO:0007669"/>
    <property type="project" value="UniProtKB-KW"/>
</dbReference>
<reference evidence="5 6" key="1">
    <citation type="submission" date="2018-04" db="EMBL/GenBank/DDBJ databases">
        <title>Bacteria isolated from cave deposits of Manipur.</title>
        <authorList>
            <person name="Sahoo D."/>
            <person name="Sarangthem I."/>
            <person name="Nandeibam J."/>
        </authorList>
    </citation>
    <scope>NUCLEOTIDE SEQUENCE [LARGE SCALE GENOMIC DNA]</scope>
    <source>
        <strain evidence="6">mrc11</strain>
    </source>
</reference>
<gene>
    <name evidence="5" type="ORF">DBZ45_04485</name>
</gene>
<dbReference type="Gene3D" id="3.90.850.10">
    <property type="entry name" value="Fumarylacetoacetase-like, C-terminal domain"/>
    <property type="match status" value="1"/>
</dbReference>
<dbReference type="AlphaFoldDB" id="A0A328HM32"/>
<proteinExistence type="inferred from homology"/>
<keyword evidence="5" id="KW-0378">Hydrolase</keyword>
<name>A0A328HM32_ARTGO</name>
<evidence type="ECO:0000259" key="4">
    <source>
        <dbReference type="Pfam" id="PF01557"/>
    </source>
</evidence>
<comment type="caution">
    <text evidence="5">The sequence shown here is derived from an EMBL/GenBank/DDBJ whole genome shotgun (WGS) entry which is preliminary data.</text>
</comment>
<evidence type="ECO:0000256" key="3">
    <source>
        <dbReference type="SAM" id="MobiDB-lite"/>
    </source>
</evidence>
<feature type="domain" description="Fumarylacetoacetase-like C-terminal" evidence="4">
    <location>
        <begin position="80"/>
        <end position="283"/>
    </location>
</feature>
<dbReference type="SUPFAM" id="SSF56529">
    <property type="entry name" value="FAH"/>
    <property type="match status" value="1"/>
</dbReference>
<sequence length="315" mass="32782">MKIARLGPAGHEIPVVYAPAGNGDEEAYDASSVTADIDGAFLAADGVGRLRSALAAGALPVLPGASGLRTGAPLARPNNLICIGMNYAAHAAESGAAAPETPVVFLKPNNTVAGPYDDAPIPPGSRKYDWEVELGIVIGREASYLGTPAEAMAAVAGYLVANDLSEREYQLPGAAGQWTKGKSLPKSTPLGPWLVPADEVDAGNLRLRSWVNGEERQDSNTADLIFDVATVVHHVSQYMLLEPGDVILTGTPEGVALSGRFPYLQEGDVVDLEIAGLGRQRQTYVPTPAPQAAVRTEAADPHRYAEAAASPGTEA</sequence>
<dbReference type="InterPro" id="IPR011234">
    <property type="entry name" value="Fumarylacetoacetase-like_C"/>
</dbReference>
<dbReference type="InterPro" id="IPR051121">
    <property type="entry name" value="FAH"/>
</dbReference>
<feature type="region of interest" description="Disordered" evidence="3">
    <location>
        <begin position="296"/>
        <end position="315"/>
    </location>
</feature>
<evidence type="ECO:0000313" key="5">
    <source>
        <dbReference type="EMBL" id="RAM38280.1"/>
    </source>
</evidence>
<dbReference type="InterPro" id="IPR036663">
    <property type="entry name" value="Fumarylacetoacetase_C_sf"/>
</dbReference>
<dbReference type="OrthoDB" id="9805307at2"/>
<dbReference type="Proteomes" id="UP000249166">
    <property type="component" value="Unassembled WGS sequence"/>
</dbReference>
<comment type="similarity">
    <text evidence="1">Belongs to the FAH family.</text>
</comment>
<protein>
    <submittedName>
        <fullName evidence="5">FAA hydrolase family protein</fullName>
    </submittedName>
</protein>
<dbReference type="EMBL" id="QLNP01000062">
    <property type="protein sequence ID" value="RAM38280.1"/>
    <property type="molecule type" value="Genomic_DNA"/>
</dbReference>
<dbReference type="RefSeq" id="WP_111902749.1">
    <property type="nucleotide sequence ID" value="NZ_QLNP01000062.1"/>
</dbReference>
<evidence type="ECO:0000256" key="1">
    <source>
        <dbReference type="ARBA" id="ARBA00010211"/>
    </source>
</evidence>
<evidence type="ECO:0000313" key="6">
    <source>
        <dbReference type="Proteomes" id="UP000249166"/>
    </source>
</evidence>
<dbReference type="GO" id="GO:0044281">
    <property type="term" value="P:small molecule metabolic process"/>
    <property type="evidence" value="ECO:0007669"/>
    <property type="project" value="UniProtKB-ARBA"/>
</dbReference>
<evidence type="ECO:0000256" key="2">
    <source>
        <dbReference type="ARBA" id="ARBA00022723"/>
    </source>
</evidence>